<sequence>MNKTKHIEKTIAWAMKKGFSNIKADIEGYEKPIQFERQGDNVMFNPDMTVKTESGKTHYFQVVLKADNLRRTVSELTLFHEMAKVKDGKLFLMAPSGHIKFAKDILESGRFELAEIVKI</sequence>
<gene>
    <name evidence="1" type="ORF">ACFOOI_15185</name>
</gene>
<dbReference type="RefSeq" id="WP_379838863.1">
    <property type="nucleotide sequence ID" value="NZ_JBHRYQ010000001.1"/>
</dbReference>
<dbReference type="EMBL" id="JBHRYQ010000001">
    <property type="protein sequence ID" value="MFC3812003.1"/>
    <property type="molecule type" value="Genomic_DNA"/>
</dbReference>
<organism evidence="1 2">
    <name type="scientific">Lacihabitans lacunae</name>
    <dbReference type="NCBI Taxonomy" id="1028214"/>
    <lineage>
        <taxon>Bacteria</taxon>
        <taxon>Pseudomonadati</taxon>
        <taxon>Bacteroidota</taxon>
        <taxon>Cytophagia</taxon>
        <taxon>Cytophagales</taxon>
        <taxon>Leadbetterellaceae</taxon>
        <taxon>Lacihabitans</taxon>
    </lineage>
</organism>
<keyword evidence="2" id="KW-1185">Reference proteome</keyword>
<proteinExistence type="predicted"/>
<protein>
    <recommendedName>
        <fullName evidence="3">Phage protein</fullName>
    </recommendedName>
</protein>
<accession>A0ABV7Z0Q2</accession>
<evidence type="ECO:0000313" key="2">
    <source>
        <dbReference type="Proteomes" id="UP001595616"/>
    </source>
</evidence>
<reference evidence="2" key="1">
    <citation type="journal article" date="2019" name="Int. J. Syst. Evol. Microbiol.">
        <title>The Global Catalogue of Microorganisms (GCM) 10K type strain sequencing project: providing services to taxonomists for standard genome sequencing and annotation.</title>
        <authorList>
            <consortium name="The Broad Institute Genomics Platform"/>
            <consortium name="The Broad Institute Genome Sequencing Center for Infectious Disease"/>
            <person name="Wu L."/>
            <person name="Ma J."/>
        </authorList>
    </citation>
    <scope>NUCLEOTIDE SEQUENCE [LARGE SCALE GENOMIC DNA]</scope>
    <source>
        <strain evidence="2">CECT 7956</strain>
    </source>
</reference>
<evidence type="ECO:0000313" key="1">
    <source>
        <dbReference type="EMBL" id="MFC3812003.1"/>
    </source>
</evidence>
<comment type="caution">
    <text evidence="1">The sequence shown here is derived from an EMBL/GenBank/DDBJ whole genome shotgun (WGS) entry which is preliminary data.</text>
</comment>
<dbReference type="Proteomes" id="UP001595616">
    <property type="component" value="Unassembled WGS sequence"/>
</dbReference>
<name>A0ABV7Z0Q2_9BACT</name>
<evidence type="ECO:0008006" key="3">
    <source>
        <dbReference type="Google" id="ProtNLM"/>
    </source>
</evidence>